<reference evidence="9 10" key="1">
    <citation type="submission" date="2020-11" db="EMBL/GenBank/DDBJ databases">
        <title>Arthrobacter antarcticus sp. nov., isolated from Antarctic Soil.</title>
        <authorList>
            <person name="Li J."/>
        </authorList>
    </citation>
    <scope>NUCLEOTIDE SEQUENCE [LARGE SCALE GENOMIC DNA]</scope>
    <source>
        <strain evidence="9 10">Z1-20</strain>
    </source>
</reference>
<keyword evidence="10" id="KW-1185">Reference proteome</keyword>
<keyword evidence="6" id="KW-0238">DNA-binding</keyword>
<dbReference type="GO" id="GO:0016829">
    <property type="term" value="F:lyase activity"/>
    <property type="evidence" value="ECO:0007669"/>
    <property type="project" value="UniProtKB-KW"/>
</dbReference>
<evidence type="ECO:0000313" key="10">
    <source>
        <dbReference type="Proteomes" id="UP000655366"/>
    </source>
</evidence>
<dbReference type="GO" id="GO:0006508">
    <property type="term" value="P:proteolysis"/>
    <property type="evidence" value="ECO:0007669"/>
    <property type="project" value="UniProtKB-KW"/>
</dbReference>
<keyword evidence="5" id="KW-0190">Covalent protein-DNA linkage</keyword>
<dbReference type="PANTHER" id="PTHR13604">
    <property type="entry name" value="DC12-RELATED"/>
    <property type="match status" value="1"/>
</dbReference>
<dbReference type="RefSeq" id="WP_196397595.1">
    <property type="nucleotide sequence ID" value="NZ_JADNYM010000019.1"/>
</dbReference>
<dbReference type="Proteomes" id="UP000655366">
    <property type="component" value="Unassembled WGS sequence"/>
</dbReference>
<keyword evidence="4 8" id="KW-0378">Hydrolase</keyword>
<dbReference type="Pfam" id="PF02586">
    <property type="entry name" value="SRAP"/>
    <property type="match status" value="1"/>
</dbReference>
<dbReference type="PANTHER" id="PTHR13604:SF0">
    <property type="entry name" value="ABASIC SITE PROCESSING PROTEIN HMCES"/>
    <property type="match status" value="1"/>
</dbReference>
<evidence type="ECO:0000256" key="8">
    <source>
        <dbReference type="RuleBase" id="RU364100"/>
    </source>
</evidence>
<evidence type="ECO:0000256" key="1">
    <source>
        <dbReference type="ARBA" id="ARBA00008136"/>
    </source>
</evidence>
<dbReference type="Gene3D" id="3.90.1680.10">
    <property type="entry name" value="SOS response associated peptidase-like"/>
    <property type="match status" value="1"/>
</dbReference>
<dbReference type="GO" id="GO:0008233">
    <property type="term" value="F:peptidase activity"/>
    <property type="evidence" value="ECO:0007669"/>
    <property type="project" value="UniProtKB-KW"/>
</dbReference>
<dbReference type="InterPro" id="IPR003738">
    <property type="entry name" value="SRAP"/>
</dbReference>
<protein>
    <recommendedName>
        <fullName evidence="8">Abasic site processing protein</fullName>
        <ecNumber evidence="8">3.4.-.-</ecNumber>
    </recommendedName>
</protein>
<dbReference type="GO" id="GO:0003697">
    <property type="term" value="F:single-stranded DNA binding"/>
    <property type="evidence" value="ECO:0007669"/>
    <property type="project" value="InterPro"/>
</dbReference>
<proteinExistence type="inferred from homology"/>
<evidence type="ECO:0000256" key="4">
    <source>
        <dbReference type="ARBA" id="ARBA00022801"/>
    </source>
</evidence>
<sequence length="241" mass="26312">MCGRYVMARSTGDLVASFGVDATHAEELVASYNVAPTDEVPLIVDRLDKTGPKAAAGVIARQLLTARWGLVPSWSKDPKAGARLINARRETVTEKPSFRKAAANRRALVPADGYYEWQKTADGKIPHYLHGETNEPLAFAGLYEYWPDPSLPDDHPDKWLRTCTIITAAATDALGHIHDRTPVIVPPDLYADWLDPGTTSPADVQQLLDSMPEPKLVPRIVSTKANSVRNNGPELIEPADG</sequence>
<evidence type="ECO:0000256" key="5">
    <source>
        <dbReference type="ARBA" id="ARBA00023124"/>
    </source>
</evidence>
<name>A0A931G5B7_9MICC</name>
<comment type="caution">
    <text evidence="9">The sequence shown here is derived from an EMBL/GenBank/DDBJ whole genome shotgun (WGS) entry which is preliminary data.</text>
</comment>
<dbReference type="EMBL" id="JADNYM010000019">
    <property type="protein sequence ID" value="MBG0740666.1"/>
    <property type="molecule type" value="Genomic_DNA"/>
</dbReference>
<organism evidence="9 10">
    <name type="scientific">Arthrobacter terrae</name>
    <dbReference type="NCBI Taxonomy" id="2935737"/>
    <lineage>
        <taxon>Bacteria</taxon>
        <taxon>Bacillati</taxon>
        <taxon>Actinomycetota</taxon>
        <taxon>Actinomycetes</taxon>
        <taxon>Micrococcales</taxon>
        <taxon>Micrococcaceae</taxon>
        <taxon>Arthrobacter</taxon>
    </lineage>
</organism>
<dbReference type="GO" id="GO:0106300">
    <property type="term" value="P:protein-DNA covalent cross-linking repair"/>
    <property type="evidence" value="ECO:0007669"/>
    <property type="project" value="InterPro"/>
</dbReference>
<gene>
    <name evidence="9" type="ORF">IV500_14900</name>
</gene>
<keyword evidence="3" id="KW-0227">DNA damage</keyword>
<dbReference type="EC" id="3.4.-.-" evidence="8"/>
<comment type="similarity">
    <text evidence="1 8">Belongs to the SOS response-associated peptidase family.</text>
</comment>
<dbReference type="SUPFAM" id="SSF143081">
    <property type="entry name" value="BB1717-like"/>
    <property type="match status" value="1"/>
</dbReference>
<evidence type="ECO:0000256" key="7">
    <source>
        <dbReference type="ARBA" id="ARBA00023239"/>
    </source>
</evidence>
<dbReference type="InterPro" id="IPR036590">
    <property type="entry name" value="SRAP-like"/>
</dbReference>
<accession>A0A931G5B7</accession>
<keyword evidence="2 8" id="KW-0645">Protease</keyword>
<keyword evidence="7" id="KW-0456">Lyase</keyword>
<dbReference type="AlphaFoldDB" id="A0A931G5B7"/>
<evidence type="ECO:0000256" key="3">
    <source>
        <dbReference type="ARBA" id="ARBA00022763"/>
    </source>
</evidence>
<evidence type="ECO:0000256" key="6">
    <source>
        <dbReference type="ARBA" id="ARBA00023125"/>
    </source>
</evidence>
<evidence type="ECO:0000313" key="9">
    <source>
        <dbReference type="EMBL" id="MBG0740666.1"/>
    </source>
</evidence>
<evidence type="ECO:0000256" key="2">
    <source>
        <dbReference type="ARBA" id="ARBA00022670"/>
    </source>
</evidence>